<dbReference type="InterPro" id="IPR029058">
    <property type="entry name" value="AB_hydrolase_fold"/>
</dbReference>
<evidence type="ECO:0000313" key="2">
    <source>
        <dbReference type="EMBL" id="MEP0818025.1"/>
    </source>
</evidence>
<organism evidence="2 3">
    <name type="scientific">Trichocoleus desertorum GB2-A4</name>
    <dbReference type="NCBI Taxonomy" id="2933944"/>
    <lineage>
        <taxon>Bacteria</taxon>
        <taxon>Bacillati</taxon>
        <taxon>Cyanobacteriota</taxon>
        <taxon>Cyanophyceae</taxon>
        <taxon>Leptolyngbyales</taxon>
        <taxon>Trichocoleusaceae</taxon>
        <taxon>Trichocoleus</taxon>
    </lineage>
</organism>
<sequence>MSLPLRNSRLKLSQGQIFWREIGQGAALVFLHGSWSDSSQWVPVIEQLGREYHCFVPDLLGFGDSERPKVHYSIELQVEMLAEYLESLRLRQVYLVGHSLGAWVAASYALKYLEQVRGLVLLAPEGIQVQKLGRRWWWARWLISQPPLPFWLLRSLHPIAPLLGLQKRVERALEWRKQLLQSPVACRLLFQRRRGELQAEQLQGRLDWLKVPVIVLQSEQDTFAAKLLSQTYTELTPTANWRIVPQGGAELPLTASAAVAQEIRDFISSSSS</sequence>
<dbReference type="GO" id="GO:0016787">
    <property type="term" value="F:hydrolase activity"/>
    <property type="evidence" value="ECO:0007669"/>
    <property type="project" value="UniProtKB-KW"/>
</dbReference>
<feature type="domain" description="AB hydrolase-1" evidence="1">
    <location>
        <begin position="27"/>
        <end position="250"/>
    </location>
</feature>
<dbReference type="EMBL" id="JAMPKM010000007">
    <property type="protein sequence ID" value="MEP0818025.1"/>
    <property type="molecule type" value="Genomic_DNA"/>
</dbReference>
<keyword evidence="3" id="KW-1185">Reference proteome</keyword>
<keyword evidence="2" id="KW-0378">Hydrolase</keyword>
<evidence type="ECO:0000313" key="3">
    <source>
        <dbReference type="Proteomes" id="UP001464891"/>
    </source>
</evidence>
<dbReference type="SUPFAM" id="SSF53474">
    <property type="entry name" value="alpha/beta-Hydrolases"/>
    <property type="match status" value="1"/>
</dbReference>
<dbReference type="InterPro" id="IPR050266">
    <property type="entry name" value="AB_hydrolase_sf"/>
</dbReference>
<protein>
    <submittedName>
        <fullName evidence="2">Alpha/beta hydrolase</fullName>
    </submittedName>
</protein>
<dbReference type="RefSeq" id="WP_190432422.1">
    <property type="nucleotide sequence ID" value="NZ_JAMPKM010000007.1"/>
</dbReference>
<dbReference type="Proteomes" id="UP001464891">
    <property type="component" value="Unassembled WGS sequence"/>
</dbReference>
<comment type="caution">
    <text evidence="2">The sequence shown here is derived from an EMBL/GenBank/DDBJ whole genome shotgun (WGS) entry which is preliminary data.</text>
</comment>
<gene>
    <name evidence="2" type="ORF">NC998_13065</name>
</gene>
<dbReference type="InterPro" id="IPR000073">
    <property type="entry name" value="AB_hydrolase_1"/>
</dbReference>
<dbReference type="PANTHER" id="PTHR43798">
    <property type="entry name" value="MONOACYLGLYCEROL LIPASE"/>
    <property type="match status" value="1"/>
</dbReference>
<dbReference type="Pfam" id="PF00561">
    <property type="entry name" value="Abhydrolase_1"/>
    <property type="match status" value="1"/>
</dbReference>
<name>A0ABV0J8C6_9CYAN</name>
<evidence type="ECO:0000259" key="1">
    <source>
        <dbReference type="Pfam" id="PF00561"/>
    </source>
</evidence>
<accession>A0ABV0J8C6</accession>
<reference evidence="2 3" key="1">
    <citation type="submission" date="2022-04" db="EMBL/GenBank/DDBJ databases">
        <title>Positive selection, recombination, and allopatry shape intraspecific diversity of widespread and dominant cyanobacteria.</title>
        <authorList>
            <person name="Wei J."/>
            <person name="Shu W."/>
            <person name="Hu C."/>
        </authorList>
    </citation>
    <scope>NUCLEOTIDE SEQUENCE [LARGE SCALE GENOMIC DNA]</scope>
    <source>
        <strain evidence="2 3">GB2-A4</strain>
    </source>
</reference>
<dbReference type="PRINTS" id="PR00111">
    <property type="entry name" value="ABHYDROLASE"/>
</dbReference>
<dbReference type="Gene3D" id="3.40.50.1820">
    <property type="entry name" value="alpha/beta hydrolase"/>
    <property type="match status" value="1"/>
</dbReference>
<proteinExistence type="predicted"/>